<evidence type="ECO:0000256" key="2">
    <source>
        <dbReference type="ARBA" id="ARBA00012438"/>
    </source>
</evidence>
<organism evidence="11 12">
    <name type="scientific">Allostreptomyces psammosilenae</name>
    <dbReference type="NCBI Taxonomy" id="1892865"/>
    <lineage>
        <taxon>Bacteria</taxon>
        <taxon>Bacillati</taxon>
        <taxon>Actinomycetota</taxon>
        <taxon>Actinomycetes</taxon>
        <taxon>Kitasatosporales</taxon>
        <taxon>Streptomycetaceae</taxon>
        <taxon>Allostreptomyces</taxon>
    </lineage>
</organism>
<dbReference type="InterPro" id="IPR036890">
    <property type="entry name" value="HATPase_C_sf"/>
</dbReference>
<dbReference type="PANTHER" id="PTHR24421">
    <property type="entry name" value="NITRATE/NITRITE SENSOR PROTEIN NARX-RELATED"/>
    <property type="match status" value="1"/>
</dbReference>
<dbReference type="AlphaFoldDB" id="A0A852ZU00"/>
<dbReference type="PANTHER" id="PTHR24421:SF10">
    <property type="entry name" value="NITRATE_NITRITE SENSOR PROTEIN NARQ"/>
    <property type="match status" value="1"/>
</dbReference>
<keyword evidence="4" id="KW-0808">Transferase</keyword>
<sequence length="698" mass="73824">MSTGQTAAPRRDLVGAKTLAGLSVAGLFAWSLPLMRRGPSAPALPEVLDQATGMTVGLALTTAGLLIIAHASGRTVGWLLMLSGVSMIVPQSATAVAATLPDGRGAPAVVLAGVVVGNTVHVTALNTLPLLLTDGRLPHRRWRWYVGAVAVWALVQAYVALARVPVFDGIDNPWSRGAAGRLGRELHAVLGAAIDLSAAPLIALALAVLALRWRRVRGSHRVRVKALLVPYLLWVAALMIDYHQRLTGWSQLAVLGGAALLWPIAVGYLFAKDQVRGVHHALSRLTTAFVLVVGVFALYAVGLGALSLLDPAFASPGAAGLAAVSLLLGAALRTTTAETARAVDRVYHGGRTGAYHVVRDLAERLSHAVPPHEAPTVLCETVVDDLELPGARVEVDTHNGLRELARHGTCSEPTRCFDLVYDGTVIGRLLVSCRNGQRTIEESDSELLHFLADQVAPAIASARLYEDLQASRERIVIAREEERRRLRRDIHDGLGPALSGLRLQLDTARAILPPDDPTAGLLGQASADLARVISEARAITDDLVPAALGDIGLSDAVRRLADRLGLCTPSVTVSLTPDPLPPMPAAVEVAAYRITAEALNNVVRHARATHAEVRLLALPDHLMVEVTDDGVGLPKTRAGGGVGLTSMAERAEEIGGRCYIAGTATGTRVHAVVPRRVVPRQYRPGAARRTPQEPAADT</sequence>
<keyword evidence="9" id="KW-1133">Transmembrane helix</keyword>
<name>A0A852ZU00_9ACTN</name>
<evidence type="ECO:0000256" key="9">
    <source>
        <dbReference type="SAM" id="Phobius"/>
    </source>
</evidence>
<dbReference type="GO" id="GO:0016020">
    <property type="term" value="C:membrane"/>
    <property type="evidence" value="ECO:0007669"/>
    <property type="project" value="InterPro"/>
</dbReference>
<keyword evidence="9" id="KW-0472">Membrane</keyword>
<evidence type="ECO:0000256" key="5">
    <source>
        <dbReference type="ARBA" id="ARBA00022741"/>
    </source>
</evidence>
<feature type="transmembrane region" description="Helical" evidence="9">
    <location>
        <begin position="252"/>
        <end position="270"/>
    </location>
</feature>
<feature type="transmembrane region" description="Helical" evidence="9">
    <location>
        <begin position="222"/>
        <end position="240"/>
    </location>
</feature>
<evidence type="ECO:0000313" key="12">
    <source>
        <dbReference type="Proteomes" id="UP000567795"/>
    </source>
</evidence>
<dbReference type="SUPFAM" id="SSF55874">
    <property type="entry name" value="ATPase domain of HSP90 chaperone/DNA topoisomerase II/histidine kinase"/>
    <property type="match status" value="1"/>
</dbReference>
<evidence type="ECO:0000256" key="3">
    <source>
        <dbReference type="ARBA" id="ARBA00022553"/>
    </source>
</evidence>
<dbReference type="Gene3D" id="3.30.450.40">
    <property type="match status" value="1"/>
</dbReference>
<dbReference type="Pfam" id="PF07730">
    <property type="entry name" value="HisKA_3"/>
    <property type="match status" value="1"/>
</dbReference>
<protein>
    <recommendedName>
        <fullName evidence="2">histidine kinase</fullName>
        <ecNumber evidence="2">2.7.13.3</ecNumber>
    </recommendedName>
</protein>
<feature type="transmembrane region" description="Helical" evidence="9">
    <location>
        <begin position="282"/>
        <end position="306"/>
    </location>
</feature>
<reference evidence="11 12" key="1">
    <citation type="submission" date="2020-07" db="EMBL/GenBank/DDBJ databases">
        <title>Sequencing the genomes of 1000 actinobacteria strains.</title>
        <authorList>
            <person name="Klenk H.-P."/>
        </authorList>
    </citation>
    <scope>NUCLEOTIDE SEQUENCE [LARGE SCALE GENOMIC DNA]</scope>
    <source>
        <strain evidence="11 12">DSM 42178</strain>
    </source>
</reference>
<dbReference type="Pfam" id="PF02518">
    <property type="entry name" value="HATPase_c"/>
    <property type="match status" value="1"/>
</dbReference>
<proteinExistence type="predicted"/>
<accession>A0A852ZU00</accession>
<dbReference type="InterPro" id="IPR050482">
    <property type="entry name" value="Sensor_HK_TwoCompSys"/>
</dbReference>
<dbReference type="Proteomes" id="UP000567795">
    <property type="component" value="Unassembled WGS sequence"/>
</dbReference>
<dbReference type="Gene3D" id="3.30.565.10">
    <property type="entry name" value="Histidine kinase-like ATPase, C-terminal domain"/>
    <property type="match status" value="1"/>
</dbReference>
<dbReference type="InterPro" id="IPR011712">
    <property type="entry name" value="Sig_transdc_His_kin_sub3_dim/P"/>
</dbReference>
<feature type="transmembrane region" description="Helical" evidence="9">
    <location>
        <begin position="312"/>
        <end position="332"/>
    </location>
</feature>
<gene>
    <name evidence="11" type="ORF">FHU37_001703</name>
</gene>
<dbReference type="Gene3D" id="1.20.5.1930">
    <property type="match status" value="1"/>
</dbReference>
<feature type="transmembrane region" description="Helical" evidence="9">
    <location>
        <begin position="12"/>
        <end position="31"/>
    </location>
</feature>
<dbReference type="SMART" id="SM00387">
    <property type="entry name" value="HATPase_c"/>
    <property type="match status" value="1"/>
</dbReference>
<comment type="catalytic activity">
    <reaction evidence="1">
        <text>ATP + protein L-histidine = ADP + protein N-phospho-L-histidine.</text>
        <dbReference type="EC" id="2.7.13.3"/>
    </reaction>
</comment>
<keyword evidence="5" id="KW-0547">Nucleotide-binding</keyword>
<dbReference type="CDD" id="cd16917">
    <property type="entry name" value="HATPase_UhpB-NarQ-NarX-like"/>
    <property type="match status" value="1"/>
</dbReference>
<feature type="transmembrane region" description="Helical" evidence="9">
    <location>
        <begin position="186"/>
        <end position="210"/>
    </location>
</feature>
<keyword evidence="6 11" id="KW-0418">Kinase</keyword>
<evidence type="ECO:0000256" key="7">
    <source>
        <dbReference type="ARBA" id="ARBA00022840"/>
    </source>
</evidence>
<dbReference type="GO" id="GO:0046983">
    <property type="term" value="F:protein dimerization activity"/>
    <property type="evidence" value="ECO:0007669"/>
    <property type="project" value="InterPro"/>
</dbReference>
<dbReference type="EC" id="2.7.13.3" evidence="2"/>
<feature type="transmembrane region" description="Helical" evidence="9">
    <location>
        <begin position="144"/>
        <end position="166"/>
    </location>
</feature>
<keyword evidence="7" id="KW-0067">ATP-binding</keyword>
<evidence type="ECO:0000313" key="11">
    <source>
        <dbReference type="EMBL" id="NYI04760.1"/>
    </source>
</evidence>
<dbReference type="InterPro" id="IPR003594">
    <property type="entry name" value="HATPase_dom"/>
</dbReference>
<dbReference type="GO" id="GO:0005524">
    <property type="term" value="F:ATP binding"/>
    <property type="evidence" value="ECO:0007669"/>
    <property type="project" value="UniProtKB-KW"/>
</dbReference>
<dbReference type="RefSeq" id="WP_179813613.1">
    <property type="nucleotide sequence ID" value="NZ_JACBZD010000001.1"/>
</dbReference>
<comment type="caution">
    <text evidence="11">The sequence shown here is derived from an EMBL/GenBank/DDBJ whole genome shotgun (WGS) entry which is preliminary data.</text>
</comment>
<evidence type="ECO:0000259" key="10">
    <source>
        <dbReference type="SMART" id="SM00387"/>
    </source>
</evidence>
<evidence type="ECO:0000256" key="6">
    <source>
        <dbReference type="ARBA" id="ARBA00022777"/>
    </source>
</evidence>
<feature type="transmembrane region" description="Helical" evidence="9">
    <location>
        <begin position="51"/>
        <end position="69"/>
    </location>
</feature>
<feature type="transmembrane region" description="Helical" evidence="9">
    <location>
        <begin position="76"/>
        <end position="100"/>
    </location>
</feature>
<feature type="transmembrane region" description="Helical" evidence="9">
    <location>
        <begin position="106"/>
        <end position="132"/>
    </location>
</feature>
<feature type="domain" description="Histidine kinase/HSP90-like ATPase" evidence="10">
    <location>
        <begin position="586"/>
        <end position="677"/>
    </location>
</feature>
<keyword evidence="3" id="KW-0597">Phosphoprotein</keyword>
<dbReference type="InterPro" id="IPR029016">
    <property type="entry name" value="GAF-like_dom_sf"/>
</dbReference>
<evidence type="ECO:0000256" key="8">
    <source>
        <dbReference type="ARBA" id="ARBA00023012"/>
    </source>
</evidence>
<keyword evidence="9" id="KW-0812">Transmembrane</keyword>
<evidence type="ECO:0000256" key="4">
    <source>
        <dbReference type="ARBA" id="ARBA00022679"/>
    </source>
</evidence>
<keyword evidence="12" id="KW-1185">Reference proteome</keyword>
<dbReference type="EMBL" id="JACBZD010000001">
    <property type="protein sequence ID" value="NYI04760.1"/>
    <property type="molecule type" value="Genomic_DNA"/>
</dbReference>
<evidence type="ECO:0000256" key="1">
    <source>
        <dbReference type="ARBA" id="ARBA00000085"/>
    </source>
</evidence>
<dbReference type="SUPFAM" id="SSF55781">
    <property type="entry name" value="GAF domain-like"/>
    <property type="match status" value="1"/>
</dbReference>
<dbReference type="GO" id="GO:0000155">
    <property type="term" value="F:phosphorelay sensor kinase activity"/>
    <property type="evidence" value="ECO:0007669"/>
    <property type="project" value="InterPro"/>
</dbReference>
<keyword evidence="8" id="KW-0902">Two-component regulatory system</keyword>